<keyword evidence="3" id="KW-1185">Reference proteome</keyword>
<sequence>MAIIRAKGLYEGERLRACTDAAQLHWPRLYLLGNGHSRFERDYERIIAVVYASFHTKPTAEDVRGWLGEYADNFLLFLYEDAATGAMWAQWITAQENLANYRTAEDKRSPAPDEREIDAYRRAYIDRKRFNSRKTKDILKPLEIIANHFPNPQITSVGVGDGDGVGRNKDRDSSPPAASEPLAAIVLSNVSPTAQSADADDSLSLHEALSQSASSFKDEQHWELSAYLEFWNAACPRFKQAHGMTDRRVAKLQALIGDGMTTQEFMEAVRKVASSTSLHLKLWKPNFEWFLSEDNWSDGRFVCAYLNNF</sequence>
<evidence type="ECO:0000313" key="3">
    <source>
        <dbReference type="Proteomes" id="UP000535182"/>
    </source>
</evidence>
<name>A0A9X0U750_9BACT</name>
<dbReference type="Proteomes" id="UP000535182">
    <property type="component" value="Unassembled WGS sequence"/>
</dbReference>
<proteinExistence type="predicted"/>
<evidence type="ECO:0000256" key="1">
    <source>
        <dbReference type="SAM" id="MobiDB-lite"/>
    </source>
</evidence>
<dbReference type="AlphaFoldDB" id="A0A9X0U750"/>
<feature type="compositionally biased region" description="Basic and acidic residues" evidence="1">
    <location>
        <begin position="164"/>
        <end position="173"/>
    </location>
</feature>
<protein>
    <submittedName>
        <fullName evidence="2">Uncharacterized protein</fullName>
    </submittedName>
</protein>
<comment type="caution">
    <text evidence="2">The sequence shown here is derived from an EMBL/GenBank/DDBJ whole genome shotgun (WGS) entry which is preliminary data.</text>
</comment>
<dbReference type="EMBL" id="JACHEB010000011">
    <property type="protein sequence ID" value="MBB5330592.1"/>
    <property type="molecule type" value="Genomic_DNA"/>
</dbReference>
<organism evidence="2 3">
    <name type="scientific">Tunturiibacter gelidiferens</name>
    <dbReference type="NCBI Taxonomy" id="3069689"/>
    <lineage>
        <taxon>Bacteria</taxon>
        <taxon>Pseudomonadati</taxon>
        <taxon>Acidobacteriota</taxon>
        <taxon>Terriglobia</taxon>
        <taxon>Terriglobales</taxon>
        <taxon>Acidobacteriaceae</taxon>
        <taxon>Tunturiibacter</taxon>
    </lineage>
</organism>
<gene>
    <name evidence="2" type="ORF">HDF14_004228</name>
</gene>
<reference evidence="2 3" key="1">
    <citation type="submission" date="2020-08" db="EMBL/GenBank/DDBJ databases">
        <title>Genomic Encyclopedia of Type Strains, Phase IV (KMG-V): Genome sequencing to study the core and pangenomes of soil and plant-associated prokaryotes.</title>
        <authorList>
            <person name="Whitman W."/>
        </authorList>
    </citation>
    <scope>NUCLEOTIDE SEQUENCE [LARGE SCALE GENOMIC DNA]</scope>
    <source>
        <strain evidence="2 3">X5P2</strain>
    </source>
</reference>
<dbReference type="RefSeq" id="WP_183980186.1">
    <property type="nucleotide sequence ID" value="NZ_JACHEB010000011.1"/>
</dbReference>
<evidence type="ECO:0000313" key="2">
    <source>
        <dbReference type="EMBL" id="MBB5330592.1"/>
    </source>
</evidence>
<feature type="region of interest" description="Disordered" evidence="1">
    <location>
        <begin position="155"/>
        <end position="178"/>
    </location>
</feature>
<accession>A0A9X0U750</accession>